<accession>A0AAW1WDT0</accession>
<name>A0AAW1WDT0_RUBAR</name>
<protein>
    <submittedName>
        <fullName evidence="1">Uncharacterized protein</fullName>
    </submittedName>
</protein>
<evidence type="ECO:0000313" key="2">
    <source>
        <dbReference type="Proteomes" id="UP001457282"/>
    </source>
</evidence>
<dbReference type="AlphaFoldDB" id="A0AAW1WDT0"/>
<keyword evidence="2" id="KW-1185">Reference proteome</keyword>
<reference evidence="1 2" key="1">
    <citation type="journal article" date="2023" name="G3 (Bethesda)">
        <title>A chromosome-length genome assembly and annotation of blackberry (Rubus argutus, cv. 'Hillquist').</title>
        <authorList>
            <person name="Bruna T."/>
            <person name="Aryal R."/>
            <person name="Dudchenko O."/>
            <person name="Sargent D.J."/>
            <person name="Mead D."/>
            <person name="Buti M."/>
            <person name="Cavallini A."/>
            <person name="Hytonen T."/>
            <person name="Andres J."/>
            <person name="Pham M."/>
            <person name="Weisz D."/>
            <person name="Mascagni F."/>
            <person name="Usai G."/>
            <person name="Natali L."/>
            <person name="Bassil N."/>
            <person name="Fernandez G.E."/>
            <person name="Lomsadze A."/>
            <person name="Armour M."/>
            <person name="Olukolu B."/>
            <person name="Poorten T."/>
            <person name="Britton C."/>
            <person name="Davik J."/>
            <person name="Ashrafi H."/>
            <person name="Aiden E.L."/>
            <person name="Borodovsky M."/>
            <person name="Worthington M."/>
        </authorList>
    </citation>
    <scope>NUCLEOTIDE SEQUENCE [LARGE SCALE GENOMIC DNA]</scope>
    <source>
        <strain evidence="1">PI 553951</strain>
    </source>
</reference>
<proteinExistence type="predicted"/>
<sequence>MKVAVRSLRHGEFRRRWLGKAQGRLGHGLDELQISALFSVLHFSFIISPARVLLFASSLAGKGSARCDWVWDFHGVGEILIDASSEGLKGTGSMGFVSGDYGLHGGYGLRVWMRLKVADWGQKQGTGQVMGVAVIYGMG</sequence>
<dbReference type="Proteomes" id="UP001457282">
    <property type="component" value="Unassembled WGS sequence"/>
</dbReference>
<dbReference type="EMBL" id="JBEDUW010000006">
    <property type="protein sequence ID" value="KAK9922026.1"/>
    <property type="molecule type" value="Genomic_DNA"/>
</dbReference>
<gene>
    <name evidence="1" type="ORF">M0R45_030509</name>
</gene>
<organism evidence="1 2">
    <name type="scientific">Rubus argutus</name>
    <name type="common">Southern blackberry</name>
    <dbReference type="NCBI Taxonomy" id="59490"/>
    <lineage>
        <taxon>Eukaryota</taxon>
        <taxon>Viridiplantae</taxon>
        <taxon>Streptophyta</taxon>
        <taxon>Embryophyta</taxon>
        <taxon>Tracheophyta</taxon>
        <taxon>Spermatophyta</taxon>
        <taxon>Magnoliopsida</taxon>
        <taxon>eudicotyledons</taxon>
        <taxon>Gunneridae</taxon>
        <taxon>Pentapetalae</taxon>
        <taxon>rosids</taxon>
        <taxon>fabids</taxon>
        <taxon>Rosales</taxon>
        <taxon>Rosaceae</taxon>
        <taxon>Rosoideae</taxon>
        <taxon>Rosoideae incertae sedis</taxon>
        <taxon>Rubus</taxon>
    </lineage>
</organism>
<comment type="caution">
    <text evidence="1">The sequence shown here is derived from an EMBL/GenBank/DDBJ whole genome shotgun (WGS) entry which is preliminary data.</text>
</comment>
<evidence type="ECO:0000313" key="1">
    <source>
        <dbReference type="EMBL" id="KAK9922026.1"/>
    </source>
</evidence>